<dbReference type="PANTHER" id="PTHR43270">
    <property type="entry name" value="BETA-ALA-HIS DIPEPTIDASE"/>
    <property type="match status" value="1"/>
</dbReference>
<gene>
    <name evidence="5" type="ORF">METZ01_LOCUS80510</name>
</gene>
<keyword evidence="2" id="KW-0479">Metal-binding</keyword>
<protein>
    <recommendedName>
        <fullName evidence="4">Peptidase M20 dimerisation domain-containing protein</fullName>
    </recommendedName>
</protein>
<evidence type="ECO:0000256" key="2">
    <source>
        <dbReference type="ARBA" id="ARBA00022723"/>
    </source>
</evidence>
<accession>A0A381UHH4</accession>
<dbReference type="Gene3D" id="3.30.70.360">
    <property type="match status" value="1"/>
</dbReference>
<dbReference type="GO" id="GO:0006508">
    <property type="term" value="P:proteolysis"/>
    <property type="evidence" value="ECO:0007669"/>
    <property type="project" value="UniProtKB-KW"/>
</dbReference>
<dbReference type="GO" id="GO:0046872">
    <property type="term" value="F:metal ion binding"/>
    <property type="evidence" value="ECO:0007669"/>
    <property type="project" value="UniProtKB-KW"/>
</dbReference>
<dbReference type="InterPro" id="IPR011650">
    <property type="entry name" value="Peptidase_M20_dimer"/>
</dbReference>
<dbReference type="EMBL" id="UINC01006458">
    <property type="protein sequence ID" value="SVA27656.1"/>
    <property type="molecule type" value="Genomic_DNA"/>
</dbReference>
<dbReference type="Gene3D" id="3.40.630.10">
    <property type="entry name" value="Zn peptidases"/>
    <property type="match status" value="1"/>
</dbReference>
<dbReference type="Pfam" id="PF01546">
    <property type="entry name" value="Peptidase_M20"/>
    <property type="match status" value="1"/>
</dbReference>
<dbReference type="AlphaFoldDB" id="A0A381UHH4"/>
<evidence type="ECO:0000259" key="4">
    <source>
        <dbReference type="Pfam" id="PF07687"/>
    </source>
</evidence>
<feature type="domain" description="Peptidase M20 dimerisation" evidence="4">
    <location>
        <begin position="203"/>
        <end position="361"/>
    </location>
</feature>
<name>A0A381UHH4_9ZZZZ</name>
<reference evidence="5" key="1">
    <citation type="submission" date="2018-05" db="EMBL/GenBank/DDBJ databases">
        <authorList>
            <person name="Lanie J.A."/>
            <person name="Ng W.-L."/>
            <person name="Kazmierczak K.M."/>
            <person name="Andrzejewski T.M."/>
            <person name="Davidsen T.M."/>
            <person name="Wayne K.J."/>
            <person name="Tettelin H."/>
            <person name="Glass J.I."/>
            <person name="Rusch D."/>
            <person name="Podicherti R."/>
            <person name="Tsui H.-C.T."/>
            <person name="Winkler M.E."/>
        </authorList>
    </citation>
    <scope>NUCLEOTIDE SEQUENCE</scope>
</reference>
<dbReference type="SUPFAM" id="SSF53187">
    <property type="entry name" value="Zn-dependent exopeptidases"/>
    <property type="match status" value="1"/>
</dbReference>
<keyword evidence="3" id="KW-0378">Hydrolase</keyword>
<keyword evidence="1" id="KW-0645">Protease</keyword>
<sequence>MDNAQLKNNIDIFWDDHIIPSLIDYIKIPNKSPSFDPGWEKNGHMERVLKLATAWTKRHMPENAELIIKRTAGRTPLILVDVPGERAGNILMYGHLDKQPEMEGWDDGLGPWKPVIKNNKLYGRGGADDGYALFASLCAINSLKEEGVLIPRILLLIEFCEESGSPDLPHYMDLCSDIIGSPDLVICLDSGAGDYKRLWTTTSLRGLIGCSLRIDVLTEGVHSGSASGHVPSSFRIARQLLSRIENENTGDVLLDDLKTVIPEYRIREIEKLVSILGNGVVDEFPWRGNMQPSTNDNIEGVLRRTWKPALSVVGADGLPPSDNAGNVLRPYSQLQLSMRIPPLINPQKALTIMEKTLTKNPPYGALVTLHFEEPAAGWNAPETAPWLADAMNSASKTYFKAPACSIGEGGTIPFMAMLGEQFPKAQFMITGVLGPGSNAHGPNEFLHIPYAKKLTACVAVILNRFP</sequence>
<proteinExistence type="predicted"/>
<dbReference type="InterPro" id="IPR002933">
    <property type="entry name" value="Peptidase_M20"/>
</dbReference>
<dbReference type="InterPro" id="IPR051458">
    <property type="entry name" value="Cyt/Met_Dipeptidase"/>
</dbReference>
<dbReference type="PANTHER" id="PTHR43270:SF4">
    <property type="entry name" value="CARNOSINE DIPEPTIDASE 2, ISOFORM A"/>
    <property type="match status" value="1"/>
</dbReference>
<evidence type="ECO:0000256" key="1">
    <source>
        <dbReference type="ARBA" id="ARBA00022670"/>
    </source>
</evidence>
<organism evidence="5">
    <name type="scientific">marine metagenome</name>
    <dbReference type="NCBI Taxonomy" id="408172"/>
    <lineage>
        <taxon>unclassified sequences</taxon>
        <taxon>metagenomes</taxon>
        <taxon>ecological metagenomes</taxon>
    </lineage>
</organism>
<evidence type="ECO:0000313" key="5">
    <source>
        <dbReference type="EMBL" id="SVA27656.1"/>
    </source>
</evidence>
<dbReference type="GO" id="GO:0008233">
    <property type="term" value="F:peptidase activity"/>
    <property type="evidence" value="ECO:0007669"/>
    <property type="project" value="UniProtKB-KW"/>
</dbReference>
<dbReference type="Pfam" id="PF07687">
    <property type="entry name" value="M20_dimer"/>
    <property type="match status" value="1"/>
</dbReference>
<evidence type="ECO:0000256" key="3">
    <source>
        <dbReference type="ARBA" id="ARBA00022801"/>
    </source>
</evidence>